<dbReference type="EMBL" id="KZ663515">
    <property type="protein sequence ID" value="PPS12145.1"/>
    <property type="molecule type" value="Genomic_DNA"/>
</dbReference>
<feature type="region of interest" description="Disordered" evidence="1">
    <location>
        <begin position="1"/>
        <end position="24"/>
    </location>
</feature>
<evidence type="ECO:0000313" key="2">
    <source>
        <dbReference type="EMBL" id="PPS12145.1"/>
    </source>
</evidence>
<accession>A0A2P5Y980</accession>
<dbReference type="Proteomes" id="UP000239757">
    <property type="component" value="Unassembled WGS sequence"/>
</dbReference>
<feature type="compositionally biased region" description="Polar residues" evidence="1">
    <location>
        <begin position="1"/>
        <end position="10"/>
    </location>
</feature>
<organism evidence="2 3">
    <name type="scientific">Gossypium barbadense</name>
    <name type="common">Sea Island cotton</name>
    <name type="synonym">Hibiscus barbadensis</name>
    <dbReference type="NCBI Taxonomy" id="3634"/>
    <lineage>
        <taxon>Eukaryota</taxon>
        <taxon>Viridiplantae</taxon>
        <taxon>Streptophyta</taxon>
        <taxon>Embryophyta</taxon>
        <taxon>Tracheophyta</taxon>
        <taxon>Spermatophyta</taxon>
        <taxon>Magnoliopsida</taxon>
        <taxon>eudicotyledons</taxon>
        <taxon>Gunneridae</taxon>
        <taxon>Pentapetalae</taxon>
        <taxon>rosids</taxon>
        <taxon>malvids</taxon>
        <taxon>Malvales</taxon>
        <taxon>Malvaceae</taxon>
        <taxon>Malvoideae</taxon>
        <taxon>Gossypium</taxon>
    </lineage>
</organism>
<sequence length="79" mass="8149">MGTNEGTSNPLLEGENEGAYEEEDAAPSSLVVSMKFVVDIGTVASPGLIHAFPSSPTLSTTPSHPISPDFLTLSTGCKI</sequence>
<evidence type="ECO:0000256" key="1">
    <source>
        <dbReference type="SAM" id="MobiDB-lite"/>
    </source>
</evidence>
<protein>
    <submittedName>
        <fullName evidence="2">Uncharacterized protein</fullName>
    </submittedName>
</protein>
<feature type="compositionally biased region" description="Acidic residues" evidence="1">
    <location>
        <begin position="14"/>
        <end position="24"/>
    </location>
</feature>
<dbReference type="AlphaFoldDB" id="A0A2P5Y980"/>
<evidence type="ECO:0000313" key="3">
    <source>
        <dbReference type="Proteomes" id="UP000239757"/>
    </source>
</evidence>
<gene>
    <name evidence="2" type="ORF">GOBAR_AA08476</name>
</gene>
<name>A0A2P5Y980_GOSBA</name>
<reference evidence="2 3" key="1">
    <citation type="submission" date="2015-01" db="EMBL/GenBank/DDBJ databases">
        <title>Genome of allotetraploid Gossypium barbadense reveals genomic plasticity and fiber elongation in cotton evolution.</title>
        <authorList>
            <person name="Chen X."/>
            <person name="Liu X."/>
            <person name="Zhao B."/>
            <person name="Zheng H."/>
            <person name="Hu Y."/>
            <person name="Lu G."/>
            <person name="Yang C."/>
            <person name="Chen J."/>
            <person name="Shan C."/>
            <person name="Zhang L."/>
            <person name="Zhou Y."/>
            <person name="Wang L."/>
            <person name="Guo W."/>
            <person name="Bai Y."/>
            <person name="Ruan J."/>
            <person name="Shangguan X."/>
            <person name="Mao Y."/>
            <person name="Jiang J."/>
            <person name="Zhu Y."/>
            <person name="Lei J."/>
            <person name="Kang H."/>
            <person name="Chen S."/>
            <person name="He X."/>
            <person name="Wang R."/>
            <person name="Wang Y."/>
            <person name="Chen J."/>
            <person name="Wang L."/>
            <person name="Yu S."/>
            <person name="Wang B."/>
            <person name="Wei J."/>
            <person name="Song S."/>
            <person name="Lu X."/>
            <person name="Gao Z."/>
            <person name="Gu W."/>
            <person name="Deng X."/>
            <person name="Ma D."/>
            <person name="Wang S."/>
            <person name="Liang W."/>
            <person name="Fang L."/>
            <person name="Cai C."/>
            <person name="Zhu X."/>
            <person name="Zhou B."/>
            <person name="Zhang Y."/>
            <person name="Chen Z."/>
            <person name="Xu S."/>
            <person name="Zhu R."/>
            <person name="Wang S."/>
            <person name="Zhang T."/>
            <person name="Zhao G."/>
        </authorList>
    </citation>
    <scope>NUCLEOTIDE SEQUENCE [LARGE SCALE GENOMIC DNA]</scope>
    <source>
        <strain evidence="3">cv. Xinhai21</strain>
        <tissue evidence="2">Leaf</tissue>
    </source>
</reference>
<proteinExistence type="predicted"/>